<organism evidence="1 2">
    <name type="scientific">Dreissena polymorpha</name>
    <name type="common">Zebra mussel</name>
    <name type="synonym">Mytilus polymorpha</name>
    <dbReference type="NCBI Taxonomy" id="45954"/>
    <lineage>
        <taxon>Eukaryota</taxon>
        <taxon>Metazoa</taxon>
        <taxon>Spiralia</taxon>
        <taxon>Lophotrochozoa</taxon>
        <taxon>Mollusca</taxon>
        <taxon>Bivalvia</taxon>
        <taxon>Autobranchia</taxon>
        <taxon>Heteroconchia</taxon>
        <taxon>Euheterodonta</taxon>
        <taxon>Imparidentia</taxon>
        <taxon>Neoheterodontei</taxon>
        <taxon>Myida</taxon>
        <taxon>Dreissenoidea</taxon>
        <taxon>Dreissenidae</taxon>
        <taxon>Dreissena</taxon>
    </lineage>
</organism>
<accession>A0A9D4E9R9</accession>
<keyword evidence="2" id="KW-1185">Reference proteome</keyword>
<evidence type="ECO:0000313" key="1">
    <source>
        <dbReference type="EMBL" id="KAH3775195.1"/>
    </source>
</evidence>
<protein>
    <submittedName>
        <fullName evidence="1">Uncharacterized protein</fullName>
    </submittedName>
</protein>
<proteinExistence type="predicted"/>
<dbReference type="EMBL" id="JAIWYP010000009">
    <property type="protein sequence ID" value="KAH3775195.1"/>
    <property type="molecule type" value="Genomic_DNA"/>
</dbReference>
<dbReference type="AlphaFoldDB" id="A0A9D4E9R9"/>
<reference evidence="1" key="2">
    <citation type="submission" date="2020-11" db="EMBL/GenBank/DDBJ databases">
        <authorList>
            <person name="McCartney M.A."/>
            <person name="Auch B."/>
            <person name="Kono T."/>
            <person name="Mallez S."/>
            <person name="Becker A."/>
            <person name="Gohl D.M."/>
            <person name="Silverstein K.A.T."/>
            <person name="Koren S."/>
            <person name="Bechman K.B."/>
            <person name="Herman A."/>
            <person name="Abrahante J.E."/>
            <person name="Garbe J."/>
        </authorList>
    </citation>
    <scope>NUCLEOTIDE SEQUENCE</scope>
    <source>
        <strain evidence="1">Duluth1</strain>
        <tissue evidence="1">Whole animal</tissue>
    </source>
</reference>
<gene>
    <name evidence="1" type="ORF">DPMN_176594</name>
</gene>
<comment type="caution">
    <text evidence="1">The sequence shown here is derived from an EMBL/GenBank/DDBJ whole genome shotgun (WGS) entry which is preliminary data.</text>
</comment>
<evidence type="ECO:0000313" key="2">
    <source>
        <dbReference type="Proteomes" id="UP000828390"/>
    </source>
</evidence>
<dbReference type="Proteomes" id="UP000828390">
    <property type="component" value="Unassembled WGS sequence"/>
</dbReference>
<name>A0A9D4E9R9_DREPO</name>
<reference evidence="1" key="1">
    <citation type="journal article" date="2019" name="bioRxiv">
        <title>The Genome of the Zebra Mussel, Dreissena polymorpha: A Resource for Invasive Species Research.</title>
        <authorList>
            <person name="McCartney M.A."/>
            <person name="Auch B."/>
            <person name="Kono T."/>
            <person name="Mallez S."/>
            <person name="Zhang Y."/>
            <person name="Obille A."/>
            <person name="Becker A."/>
            <person name="Abrahante J.E."/>
            <person name="Garbe J."/>
            <person name="Badalamenti J.P."/>
            <person name="Herman A."/>
            <person name="Mangelson H."/>
            <person name="Liachko I."/>
            <person name="Sullivan S."/>
            <person name="Sone E.D."/>
            <person name="Koren S."/>
            <person name="Silverstein K.A.T."/>
            <person name="Beckman K.B."/>
            <person name="Gohl D.M."/>
        </authorList>
    </citation>
    <scope>NUCLEOTIDE SEQUENCE</scope>
    <source>
        <strain evidence="1">Duluth1</strain>
        <tissue evidence="1">Whole animal</tissue>
    </source>
</reference>
<sequence length="66" mass="7545">MYDMRVHDAPIDTEGRSFTQPKCSVDAEGIFFKENNTVQEAEPCESLPDLNTFEIDEIEGKNYLCL</sequence>